<accession>A0A2U7U9R6</accession>
<name>A0A2U7U9R6_9VIRU</name>
<organism evidence="1">
    <name type="scientific">Pandoravirus quercus</name>
    <dbReference type="NCBI Taxonomy" id="2107709"/>
    <lineage>
        <taxon>Viruses</taxon>
        <taxon>Pandoravirus</taxon>
    </lineage>
</organism>
<gene>
    <name evidence="1" type="ORF">pqer_cds_761</name>
</gene>
<reference evidence="1" key="1">
    <citation type="journal article" date="2018" name="Nat. Commun.">
        <title>Diversity and evolution of the emerging Pandoraviridae family.</title>
        <authorList>
            <person name="Legendre M."/>
            <person name="Fabre E."/>
            <person name="Poirot O."/>
            <person name="Jeudy S."/>
            <person name="Lartigue A."/>
            <person name="Alempic J.M."/>
            <person name="Beucher L."/>
            <person name="Philippe N."/>
            <person name="Bertaux L."/>
            <person name="Christo-Foroux E."/>
            <person name="Labadie K."/>
            <person name="Coute Y."/>
            <person name="Abergel C."/>
            <person name="Claverie J.M."/>
        </authorList>
    </citation>
    <scope>NUCLEOTIDE SEQUENCE [LARGE SCALE GENOMIC DNA]</scope>
    <source>
        <strain evidence="1">Quercus</strain>
    </source>
</reference>
<dbReference type="KEGG" id="vg:36844324"/>
<sequence>MTAETGGVLPLPVTTPCKIKRTYVCRTSEAARWLFVCNAVLFVVLVTASLRTCYHHRRHDGAQQDTLADIKSIINAHDTHERAHDTAAPVQDEVEPARADVATAAPETPMTDTYTSSVTAAVPPSIKPGRLLRYAPPRAEYEIVRIVSDDRPNAPKRLTLAVERMGRPRLQDNIKCISACLRPDVECGWYSAKMARMEGTLLYSQWAKDVPYAQWAADETHNVQVTLVAGPDQVADHIGWDDLQCVGPVRAFLGRSRDTAESLRGSPPRSDYFYK</sequence>
<dbReference type="GeneID" id="36844324"/>
<proteinExistence type="predicted"/>
<dbReference type="EMBL" id="MG011689">
    <property type="protein sequence ID" value="AVK75183.1"/>
    <property type="molecule type" value="Genomic_DNA"/>
</dbReference>
<dbReference type="RefSeq" id="YP_009483452.1">
    <property type="nucleotide sequence ID" value="NC_037667.1"/>
</dbReference>
<dbReference type="Proteomes" id="UP000248852">
    <property type="component" value="Segment"/>
</dbReference>
<evidence type="ECO:0000313" key="1">
    <source>
        <dbReference type="EMBL" id="AVK75183.1"/>
    </source>
</evidence>
<protein>
    <submittedName>
        <fullName evidence="1">Uncharacterized protein</fullName>
    </submittedName>
</protein>